<sequence>MYVSGVGIFEDDLSEDVKFGFKDLISEGYSSEDATNVLMNTYISSLRKHEENVFGLALAAIQWELGRLEPLVKEKAIYIIESKSDLKRWWREQELMKKRELVLEKLKEKLVSPPPEPKKIKRRAALKTELEMGDVITYRLLSGQYIILKVVGVNEYAGNAYPVFILCDWIGQDIPSKDEVLSMGMKEGLNQYFKKEKQYIEVFPLKKKSYPKERIHLVYKNIEVPSKDTYPIMSLAWDDFDDDIEGYYGLK</sequence>
<proteinExistence type="predicted"/>
<dbReference type="EMBL" id="NUIL01000001">
    <property type="protein sequence ID" value="PGO34285.1"/>
    <property type="molecule type" value="Genomic_DNA"/>
</dbReference>
<protein>
    <submittedName>
        <fullName evidence="1">Uncharacterized protein</fullName>
    </submittedName>
</protein>
<name>A0A2B9QIM3_BACCE</name>
<comment type="caution">
    <text evidence="1">The sequence shown here is derived from an EMBL/GenBank/DDBJ whole genome shotgun (WGS) entry which is preliminary data.</text>
</comment>
<evidence type="ECO:0000313" key="2">
    <source>
        <dbReference type="Proteomes" id="UP000223777"/>
    </source>
</evidence>
<gene>
    <name evidence="1" type="ORF">CN984_03185</name>
</gene>
<organism evidence="1 2">
    <name type="scientific">Bacillus cereus</name>
    <dbReference type="NCBI Taxonomy" id="1396"/>
    <lineage>
        <taxon>Bacteria</taxon>
        <taxon>Bacillati</taxon>
        <taxon>Bacillota</taxon>
        <taxon>Bacilli</taxon>
        <taxon>Bacillales</taxon>
        <taxon>Bacillaceae</taxon>
        <taxon>Bacillus</taxon>
        <taxon>Bacillus cereus group</taxon>
    </lineage>
</organism>
<dbReference type="Proteomes" id="UP000223777">
    <property type="component" value="Unassembled WGS sequence"/>
</dbReference>
<reference evidence="1 2" key="1">
    <citation type="submission" date="2017-09" db="EMBL/GenBank/DDBJ databases">
        <title>Large-scale bioinformatics analysis of Bacillus genomes uncovers conserved roles of natural products in bacterial physiology.</title>
        <authorList>
            <consortium name="Agbiome Team Llc"/>
            <person name="Bleich R.M."/>
            <person name="Grubbs K.J."/>
            <person name="Santa Maria K.C."/>
            <person name="Allen S.E."/>
            <person name="Farag S."/>
            <person name="Shank E.A."/>
            <person name="Bowers A."/>
        </authorList>
    </citation>
    <scope>NUCLEOTIDE SEQUENCE [LARGE SCALE GENOMIC DNA]</scope>
    <source>
        <strain evidence="1 2">AFS050027</strain>
    </source>
</reference>
<dbReference type="RefSeq" id="WP_098763202.1">
    <property type="nucleotide sequence ID" value="NZ_NUIL01000001.1"/>
</dbReference>
<evidence type="ECO:0000313" key="1">
    <source>
        <dbReference type="EMBL" id="PGO34285.1"/>
    </source>
</evidence>
<dbReference type="AlphaFoldDB" id="A0A2B9QIM3"/>
<accession>A0A2B9QIM3</accession>